<protein>
    <recommendedName>
        <fullName evidence="6">Zn(2)-C6 fungal-type domain-containing protein</fullName>
    </recommendedName>
</protein>
<keyword evidence="1" id="KW-0805">Transcription regulation</keyword>
<dbReference type="GeneID" id="36532197"/>
<accession>A0A2I1C8K5</accession>
<proteinExistence type="predicted"/>
<dbReference type="EMBL" id="MSZS01000004">
    <property type="protein sequence ID" value="PKX93959.1"/>
    <property type="molecule type" value="Genomic_DNA"/>
</dbReference>
<dbReference type="OrthoDB" id="4330117at2759"/>
<name>A0A2I1C8K5_ASPN1</name>
<dbReference type="GO" id="GO:0008270">
    <property type="term" value="F:zinc ion binding"/>
    <property type="evidence" value="ECO:0007669"/>
    <property type="project" value="InterPro"/>
</dbReference>
<keyword evidence="3" id="KW-0804">Transcription</keyword>
<keyword evidence="2" id="KW-0238">DNA-binding</keyword>
<evidence type="ECO:0000256" key="4">
    <source>
        <dbReference type="ARBA" id="ARBA00023242"/>
    </source>
</evidence>
<dbReference type="AlphaFoldDB" id="A0A2I1C8K5"/>
<reference evidence="8" key="1">
    <citation type="journal article" date="2018" name="Proc. Natl. Acad. Sci. U.S.A.">
        <title>Linking secondary metabolites to gene clusters through genome sequencing of six diverse Aspergillus species.</title>
        <authorList>
            <person name="Kaerboelling I."/>
            <person name="Vesth T.C."/>
            <person name="Frisvad J.C."/>
            <person name="Nybo J.L."/>
            <person name="Theobald S."/>
            <person name="Kuo A."/>
            <person name="Bowyer P."/>
            <person name="Matsuda Y."/>
            <person name="Mondo S."/>
            <person name="Lyhne E.K."/>
            <person name="Kogle M.E."/>
            <person name="Clum A."/>
            <person name="Lipzen A."/>
            <person name="Salamov A."/>
            <person name="Ngan C.Y."/>
            <person name="Daum C."/>
            <person name="Chiniquy J."/>
            <person name="Barry K."/>
            <person name="LaButti K."/>
            <person name="Haridas S."/>
            <person name="Simmons B.A."/>
            <person name="Magnuson J.K."/>
            <person name="Mortensen U.H."/>
            <person name="Larsen T.O."/>
            <person name="Grigoriev I.V."/>
            <person name="Baker S.E."/>
            <person name="Andersen M.R."/>
        </authorList>
    </citation>
    <scope>NUCLEOTIDE SEQUENCE [LARGE SCALE GENOMIC DNA]</scope>
    <source>
        <strain evidence="8">IBT 16806</strain>
    </source>
</reference>
<feature type="region of interest" description="Disordered" evidence="5">
    <location>
        <begin position="1"/>
        <end position="22"/>
    </location>
</feature>
<dbReference type="GO" id="GO:0000981">
    <property type="term" value="F:DNA-binding transcription factor activity, RNA polymerase II-specific"/>
    <property type="evidence" value="ECO:0007669"/>
    <property type="project" value="InterPro"/>
</dbReference>
<organism evidence="7 8">
    <name type="scientific">Aspergillus novofumigatus (strain IBT 16806)</name>
    <dbReference type="NCBI Taxonomy" id="1392255"/>
    <lineage>
        <taxon>Eukaryota</taxon>
        <taxon>Fungi</taxon>
        <taxon>Dikarya</taxon>
        <taxon>Ascomycota</taxon>
        <taxon>Pezizomycotina</taxon>
        <taxon>Eurotiomycetes</taxon>
        <taxon>Eurotiomycetidae</taxon>
        <taxon>Eurotiales</taxon>
        <taxon>Aspergillaceae</taxon>
        <taxon>Aspergillus</taxon>
        <taxon>Aspergillus subgen. Fumigati</taxon>
    </lineage>
</organism>
<feature type="domain" description="Zn(2)-C6 fungal-type" evidence="6">
    <location>
        <begin position="71"/>
        <end position="114"/>
    </location>
</feature>
<dbReference type="SMART" id="SM00066">
    <property type="entry name" value="GAL4"/>
    <property type="match status" value="1"/>
</dbReference>
<dbReference type="Proteomes" id="UP000234474">
    <property type="component" value="Unassembled WGS sequence"/>
</dbReference>
<evidence type="ECO:0000313" key="7">
    <source>
        <dbReference type="EMBL" id="PKX93959.1"/>
    </source>
</evidence>
<dbReference type="GO" id="GO:0003677">
    <property type="term" value="F:DNA binding"/>
    <property type="evidence" value="ECO:0007669"/>
    <property type="project" value="UniProtKB-KW"/>
</dbReference>
<dbReference type="Pfam" id="PF00172">
    <property type="entry name" value="Zn_clus"/>
    <property type="match status" value="1"/>
</dbReference>
<dbReference type="RefSeq" id="XP_024682554.1">
    <property type="nucleotide sequence ID" value="XM_024824872.1"/>
</dbReference>
<feature type="compositionally biased region" description="Basic and acidic residues" evidence="5">
    <location>
        <begin position="1"/>
        <end position="11"/>
    </location>
</feature>
<evidence type="ECO:0000313" key="8">
    <source>
        <dbReference type="Proteomes" id="UP000234474"/>
    </source>
</evidence>
<evidence type="ECO:0000259" key="6">
    <source>
        <dbReference type="SMART" id="SM00066"/>
    </source>
</evidence>
<evidence type="ECO:0000256" key="2">
    <source>
        <dbReference type="ARBA" id="ARBA00023125"/>
    </source>
</evidence>
<dbReference type="VEuPathDB" id="FungiDB:P174DRAFT_420528"/>
<dbReference type="InterPro" id="IPR036864">
    <property type="entry name" value="Zn2-C6_fun-type_DNA-bd_sf"/>
</dbReference>
<comment type="caution">
    <text evidence="7">The sequence shown here is derived from an EMBL/GenBank/DDBJ whole genome shotgun (WGS) entry which is preliminary data.</text>
</comment>
<gene>
    <name evidence="7" type="ORF">P174DRAFT_420528</name>
</gene>
<keyword evidence="4" id="KW-0539">Nucleus</keyword>
<evidence type="ECO:0000256" key="5">
    <source>
        <dbReference type="SAM" id="MobiDB-lite"/>
    </source>
</evidence>
<evidence type="ECO:0000256" key="3">
    <source>
        <dbReference type="ARBA" id="ARBA00023163"/>
    </source>
</evidence>
<keyword evidence="8" id="KW-1185">Reference proteome</keyword>
<dbReference type="InterPro" id="IPR001138">
    <property type="entry name" value="Zn2Cys6_DnaBD"/>
</dbReference>
<sequence length="190" mass="21225">MDDNLARVLDKRRPKPPSNAGPTLQAQIVQIVAQDLSLGMRWNFMLYGYYSVGPGPGPGPAGRNKNSKMSGRTLSACDVCRQSKVRCTGGNPCLTCQWSQRSGNYSPGGRLGRPKGSKNKRTLMQQILNLNKEQPSLTQTDTNKSTADVMQWIGSGEQQRQQRQQRQQPQLEPDLISFRVRLGTCIRRHN</sequence>
<dbReference type="Gene3D" id="4.10.240.10">
    <property type="entry name" value="Zn(2)-C6 fungal-type DNA-binding domain"/>
    <property type="match status" value="1"/>
</dbReference>
<dbReference type="SUPFAM" id="SSF57701">
    <property type="entry name" value="Zn2/Cys6 DNA-binding domain"/>
    <property type="match status" value="1"/>
</dbReference>
<evidence type="ECO:0000256" key="1">
    <source>
        <dbReference type="ARBA" id="ARBA00023015"/>
    </source>
</evidence>
<dbReference type="CDD" id="cd00067">
    <property type="entry name" value="GAL4"/>
    <property type="match status" value="1"/>
</dbReference>